<feature type="transmembrane region" description="Helical" evidence="1">
    <location>
        <begin position="121"/>
        <end position="141"/>
    </location>
</feature>
<feature type="transmembrane region" description="Helical" evidence="1">
    <location>
        <begin position="29"/>
        <end position="48"/>
    </location>
</feature>
<keyword evidence="1" id="KW-0472">Membrane</keyword>
<sequence length="146" mass="15829">EEEELEAAEEGEVEEVTIGAVFEHIHNKVIHFPIALTIIGLLLMILGYKDNKYLGAIKIIIPFAALMTIVAVFAGLSQAEPFEGTAAYGLVETHELLGFGVLASLILWSVALYVKKLEKFIWALAILTFLLVSAAGLYGGVISQIN</sequence>
<proteinExistence type="predicted"/>
<dbReference type="EMBL" id="UOGD01000394">
    <property type="protein sequence ID" value="VAX27804.1"/>
    <property type="molecule type" value="Genomic_DNA"/>
</dbReference>
<gene>
    <name evidence="2" type="ORF">MNBD_IGNAVI01-214</name>
</gene>
<evidence type="ECO:0008006" key="3">
    <source>
        <dbReference type="Google" id="ProtNLM"/>
    </source>
</evidence>
<organism evidence="2">
    <name type="scientific">hydrothermal vent metagenome</name>
    <dbReference type="NCBI Taxonomy" id="652676"/>
    <lineage>
        <taxon>unclassified sequences</taxon>
        <taxon>metagenomes</taxon>
        <taxon>ecological metagenomes</taxon>
    </lineage>
</organism>
<keyword evidence="1" id="KW-1133">Transmembrane helix</keyword>
<feature type="non-terminal residue" evidence="2">
    <location>
        <position position="1"/>
    </location>
</feature>
<feature type="transmembrane region" description="Helical" evidence="1">
    <location>
        <begin position="96"/>
        <end position="114"/>
    </location>
</feature>
<evidence type="ECO:0000313" key="2">
    <source>
        <dbReference type="EMBL" id="VAX27804.1"/>
    </source>
</evidence>
<dbReference type="AlphaFoldDB" id="A0A3B1CVD6"/>
<accession>A0A3B1CVD6</accession>
<protein>
    <recommendedName>
        <fullName evidence="3">DUF2231 domain-containing protein</fullName>
    </recommendedName>
</protein>
<reference evidence="2" key="1">
    <citation type="submission" date="2018-06" db="EMBL/GenBank/DDBJ databases">
        <authorList>
            <person name="Zhirakovskaya E."/>
        </authorList>
    </citation>
    <scope>NUCLEOTIDE SEQUENCE</scope>
</reference>
<keyword evidence="1" id="KW-0812">Transmembrane</keyword>
<name>A0A3B1CVD6_9ZZZZ</name>
<feature type="transmembrane region" description="Helical" evidence="1">
    <location>
        <begin position="55"/>
        <end position="76"/>
    </location>
</feature>
<evidence type="ECO:0000256" key="1">
    <source>
        <dbReference type="SAM" id="Phobius"/>
    </source>
</evidence>